<dbReference type="InterPro" id="IPR006741">
    <property type="entry name" value="AgrB"/>
</dbReference>
<sequence>MIERLAHRLAVNIKSAAPNHPASIEVLEFPIAAILNAVSIIIFSLGISLLTGRVTETSIVLVGYALLRQVSGGIHLRSGDICVLLSVTGIALLSLTNFNPSVVLTFNIISMLLALIYAPSRIENQTRIPKKFHPLLKVLSALIIATNFLIHSSALSGAYLVQALTLIRERR</sequence>
<dbReference type="GO" id="GO:0009372">
    <property type="term" value="P:quorum sensing"/>
    <property type="evidence" value="ECO:0007669"/>
    <property type="project" value="UniProtKB-KW"/>
</dbReference>
<dbReference type="EMBL" id="CP119317">
    <property type="protein sequence ID" value="WEK53986.1"/>
    <property type="molecule type" value="Genomic_DNA"/>
</dbReference>
<gene>
    <name evidence="9" type="ORF">P0Y55_15685</name>
</gene>
<dbReference type="GO" id="GO:0016020">
    <property type="term" value="C:membrane"/>
    <property type="evidence" value="ECO:0007669"/>
    <property type="project" value="InterPro"/>
</dbReference>
<keyword evidence="5" id="KW-0378">Hydrolase</keyword>
<evidence type="ECO:0000256" key="2">
    <source>
        <dbReference type="ARBA" id="ARBA00022654"/>
    </source>
</evidence>
<evidence type="ECO:0000256" key="6">
    <source>
        <dbReference type="ARBA" id="ARBA00022989"/>
    </source>
</evidence>
<dbReference type="GO" id="GO:0006508">
    <property type="term" value="P:proteolysis"/>
    <property type="evidence" value="ECO:0007669"/>
    <property type="project" value="UniProtKB-KW"/>
</dbReference>
<keyword evidence="2" id="KW-0673">Quorum sensing</keyword>
<reference evidence="9" key="1">
    <citation type="submission" date="2023-03" db="EMBL/GenBank/DDBJ databases">
        <title>Andean soil-derived lignocellulolytic bacterial consortium as a source of novel taxa and putative plastic-active enzymes.</title>
        <authorList>
            <person name="Diaz-Garcia L."/>
            <person name="Chuvochina M."/>
            <person name="Feuerriegel G."/>
            <person name="Bunk B."/>
            <person name="Sproer C."/>
            <person name="Streit W.R."/>
            <person name="Rodriguez L.M."/>
            <person name="Overmann J."/>
            <person name="Jimenez D.J."/>
        </authorList>
    </citation>
    <scope>NUCLEOTIDE SEQUENCE</scope>
    <source>
        <strain evidence="9">MAG 2441</strain>
    </source>
</reference>
<keyword evidence="3" id="KW-0645">Protease</keyword>
<evidence type="ECO:0000256" key="8">
    <source>
        <dbReference type="SAM" id="Phobius"/>
    </source>
</evidence>
<keyword evidence="6 8" id="KW-1133">Transmembrane helix</keyword>
<keyword evidence="7 8" id="KW-0472">Membrane</keyword>
<dbReference type="Pfam" id="PF04647">
    <property type="entry name" value="AgrB"/>
    <property type="match status" value="1"/>
</dbReference>
<evidence type="ECO:0000313" key="9">
    <source>
        <dbReference type="EMBL" id="WEK53986.1"/>
    </source>
</evidence>
<dbReference type="Proteomes" id="UP001178662">
    <property type="component" value="Chromosome"/>
</dbReference>
<name>A0AA95EW03_9BACL</name>
<dbReference type="AlphaFoldDB" id="A0AA95EW03"/>
<evidence type="ECO:0000256" key="4">
    <source>
        <dbReference type="ARBA" id="ARBA00022692"/>
    </source>
</evidence>
<feature type="transmembrane region" description="Helical" evidence="8">
    <location>
        <begin position="31"/>
        <end position="54"/>
    </location>
</feature>
<dbReference type="GO" id="GO:0008233">
    <property type="term" value="F:peptidase activity"/>
    <property type="evidence" value="ECO:0007669"/>
    <property type="project" value="UniProtKB-KW"/>
</dbReference>
<accession>A0AA95EW03</accession>
<protein>
    <submittedName>
        <fullName evidence="9">Accessory gene regulator B family protein</fullName>
    </submittedName>
</protein>
<evidence type="ECO:0000256" key="7">
    <source>
        <dbReference type="ARBA" id="ARBA00023136"/>
    </source>
</evidence>
<evidence type="ECO:0000256" key="3">
    <source>
        <dbReference type="ARBA" id="ARBA00022670"/>
    </source>
</evidence>
<evidence type="ECO:0000256" key="1">
    <source>
        <dbReference type="ARBA" id="ARBA00022475"/>
    </source>
</evidence>
<keyword evidence="4 8" id="KW-0812">Transmembrane</keyword>
<keyword evidence="1" id="KW-1003">Cell membrane</keyword>
<feature type="transmembrane region" description="Helical" evidence="8">
    <location>
        <begin position="138"/>
        <end position="161"/>
    </location>
</feature>
<proteinExistence type="predicted"/>
<evidence type="ECO:0000313" key="10">
    <source>
        <dbReference type="Proteomes" id="UP001178662"/>
    </source>
</evidence>
<feature type="transmembrane region" description="Helical" evidence="8">
    <location>
        <begin position="74"/>
        <end position="95"/>
    </location>
</feature>
<organism evidence="9 10">
    <name type="scientific">Candidatus Cohnella colombiensis</name>
    <dbReference type="NCBI Taxonomy" id="3121368"/>
    <lineage>
        <taxon>Bacteria</taxon>
        <taxon>Bacillati</taxon>
        <taxon>Bacillota</taxon>
        <taxon>Bacilli</taxon>
        <taxon>Bacillales</taxon>
        <taxon>Paenibacillaceae</taxon>
        <taxon>Cohnella</taxon>
    </lineage>
</organism>
<evidence type="ECO:0000256" key="5">
    <source>
        <dbReference type="ARBA" id="ARBA00022801"/>
    </source>
</evidence>
<dbReference type="SMART" id="SM00793">
    <property type="entry name" value="AgrB"/>
    <property type="match status" value="1"/>
</dbReference>
<keyword evidence="10" id="KW-1185">Reference proteome</keyword>
<feature type="transmembrane region" description="Helical" evidence="8">
    <location>
        <begin position="101"/>
        <end position="118"/>
    </location>
</feature>